<dbReference type="Proteomes" id="UP001239445">
    <property type="component" value="Unassembled WGS sequence"/>
</dbReference>
<dbReference type="GO" id="GO:0004497">
    <property type="term" value="F:monooxygenase activity"/>
    <property type="evidence" value="ECO:0007669"/>
    <property type="project" value="UniProtKB-KW"/>
</dbReference>
<dbReference type="EMBL" id="MU839837">
    <property type="protein sequence ID" value="KAK1753678.1"/>
    <property type="molecule type" value="Genomic_DNA"/>
</dbReference>
<protein>
    <recommendedName>
        <fullName evidence="6">FAD-binding domain-containing protein</fullName>
    </recommendedName>
</protein>
<keyword evidence="4" id="KW-0560">Oxidoreductase</keyword>
<gene>
    <name evidence="7" type="ORF">QBC47DRAFT_462450</name>
</gene>
<dbReference type="GO" id="GO:0071949">
    <property type="term" value="F:FAD binding"/>
    <property type="evidence" value="ECO:0007669"/>
    <property type="project" value="InterPro"/>
</dbReference>
<evidence type="ECO:0000313" key="7">
    <source>
        <dbReference type="EMBL" id="KAK1753678.1"/>
    </source>
</evidence>
<keyword evidence="2" id="KW-0285">Flavoprotein</keyword>
<dbReference type="PANTHER" id="PTHR47178:SF3">
    <property type="entry name" value="FAD-BINDING DOMAIN-CONTAINING PROTEIN"/>
    <property type="match status" value="1"/>
</dbReference>
<evidence type="ECO:0000256" key="4">
    <source>
        <dbReference type="ARBA" id="ARBA00023002"/>
    </source>
</evidence>
<proteinExistence type="predicted"/>
<dbReference type="InterPro" id="IPR036188">
    <property type="entry name" value="FAD/NAD-bd_sf"/>
</dbReference>
<comment type="caution">
    <text evidence="7">The sequence shown here is derived from an EMBL/GenBank/DDBJ whole genome shotgun (WGS) entry which is preliminary data.</text>
</comment>
<keyword evidence="8" id="KW-1185">Reference proteome</keyword>
<comment type="cofactor">
    <cofactor evidence="1">
        <name>FAD</name>
        <dbReference type="ChEBI" id="CHEBI:57692"/>
    </cofactor>
</comment>
<organism evidence="7 8">
    <name type="scientific">Echria macrotheca</name>
    <dbReference type="NCBI Taxonomy" id="438768"/>
    <lineage>
        <taxon>Eukaryota</taxon>
        <taxon>Fungi</taxon>
        <taxon>Dikarya</taxon>
        <taxon>Ascomycota</taxon>
        <taxon>Pezizomycotina</taxon>
        <taxon>Sordariomycetes</taxon>
        <taxon>Sordariomycetidae</taxon>
        <taxon>Sordariales</taxon>
        <taxon>Schizotheciaceae</taxon>
        <taxon>Echria</taxon>
    </lineage>
</organism>
<sequence length="407" mass="45447">MTIPEQNSVDIAIIGAGLTGLLTAHGLKKHGFHVTVYEQETSLTQRRRDWTIALHWALPIFKKLLPPSVVDNLPQAICNPYLDFNPDVECLPCMNANTGEMLFKSPMPGSRRVSRQRIRQLMTEGVDIRWGKRVSAIRSDNDTVQVEFDDGETVRADYVLGTDGAGSKVRDILYRNDEKARAVPSGYYFATAITRHNNAERVEPVHSLHPVTMVFMGTDSVGAIGTMYVDDPEDKSTWTTFWVKIWRKGLASFPDPPSSTRSGQEALAYLKKTTKNGLAPFQNQIDWAPEDGSTVAFIDEMKTWTPFLPFDTHEGRVTLAGDAAHPMLVYRGQGFQHAIVDASNYVDALLKIQAGGDREEIFNAYNAEMVERGAKAVEQSLKEAELSFDPESILKMTMVRRGHGKLE</sequence>
<name>A0AAJ0BAX0_9PEZI</name>
<evidence type="ECO:0000256" key="1">
    <source>
        <dbReference type="ARBA" id="ARBA00001974"/>
    </source>
</evidence>
<dbReference type="InterPro" id="IPR002938">
    <property type="entry name" value="FAD-bd"/>
</dbReference>
<keyword evidence="3" id="KW-0274">FAD</keyword>
<accession>A0AAJ0BAX0</accession>
<feature type="domain" description="FAD-binding" evidence="6">
    <location>
        <begin position="311"/>
        <end position="380"/>
    </location>
</feature>
<evidence type="ECO:0000259" key="6">
    <source>
        <dbReference type="Pfam" id="PF01494"/>
    </source>
</evidence>
<dbReference type="PANTHER" id="PTHR47178">
    <property type="entry name" value="MONOOXYGENASE, FAD-BINDING"/>
    <property type="match status" value="1"/>
</dbReference>
<dbReference type="Pfam" id="PF01494">
    <property type="entry name" value="FAD_binding_3"/>
    <property type="match status" value="2"/>
</dbReference>
<dbReference type="SUPFAM" id="SSF51905">
    <property type="entry name" value="FAD/NAD(P)-binding domain"/>
    <property type="match status" value="1"/>
</dbReference>
<evidence type="ECO:0000256" key="5">
    <source>
        <dbReference type="ARBA" id="ARBA00023033"/>
    </source>
</evidence>
<dbReference type="Gene3D" id="3.50.50.60">
    <property type="entry name" value="FAD/NAD(P)-binding domain"/>
    <property type="match status" value="1"/>
</dbReference>
<feature type="domain" description="FAD-binding" evidence="6">
    <location>
        <begin position="122"/>
        <end position="173"/>
    </location>
</feature>
<reference evidence="7" key="1">
    <citation type="submission" date="2023-06" db="EMBL/GenBank/DDBJ databases">
        <title>Genome-scale phylogeny and comparative genomics of the fungal order Sordariales.</title>
        <authorList>
            <consortium name="Lawrence Berkeley National Laboratory"/>
            <person name="Hensen N."/>
            <person name="Bonometti L."/>
            <person name="Westerberg I."/>
            <person name="Brannstrom I.O."/>
            <person name="Guillou S."/>
            <person name="Cros-Aarteil S."/>
            <person name="Calhoun S."/>
            <person name="Haridas S."/>
            <person name="Kuo A."/>
            <person name="Mondo S."/>
            <person name="Pangilinan J."/>
            <person name="Riley R."/>
            <person name="Labutti K."/>
            <person name="Andreopoulos B."/>
            <person name="Lipzen A."/>
            <person name="Chen C."/>
            <person name="Yanf M."/>
            <person name="Daum C."/>
            <person name="Ng V."/>
            <person name="Clum A."/>
            <person name="Steindorff A."/>
            <person name="Ohm R."/>
            <person name="Martin F."/>
            <person name="Silar P."/>
            <person name="Natvig D."/>
            <person name="Lalanne C."/>
            <person name="Gautier V."/>
            <person name="Ament-Velasquez S.L."/>
            <person name="Kruys A."/>
            <person name="Hutchinson M.I."/>
            <person name="Powell A.J."/>
            <person name="Barry K."/>
            <person name="Miller A.N."/>
            <person name="Grigoriev I.V."/>
            <person name="Debuchy R."/>
            <person name="Gladieux P."/>
            <person name="Thoren M.H."/>
            <person name="Johannesson H."/>
        </authorList>
    </citation>
    <scope>NUCLEOTIDE SEQUENCE</scope>
    <source>
        <strain evidence="7">PSN4</strain>
    </source>
</reference>
<evidence type="ECO:0000256" key="3">
    <source>
        <dbReference type="ARBA" id="ARBA00022827"/>
    </source>
</evidence>
<keyword evidence="5" id="KW-0503">Monooxygenase</keyword>
<evidence type="ECO:0000313" key="8">
    <source>
        <dbReference type="Proteomes" id="UP001239445"/>
    </source>
</evidence>
<dbReference type="AlphaFoldDB" id="A0AAJ0BAX0"/>
<dbReference type="PRINTS" id="PR00420">
    <property type="entry name" value="RNGMNOXGNASE"/>
</dbReference>
<dbReference type="Pfam" id="PF13450">
    <property type="entry name" value="NAD_binding_8"/>
    <property type="match status" value="1"/>
</dbReference>
<evidence type="ECO:0000256" key="2">
    <source>
        <dbReference type="ARBA" id="ARBA00022630"/>
    </source>
</evidence>